<feature type="transmembrane region" description="Helical" evidence="12">
    <location>
        <begin position="96"/>
        <end position="118"/>
    </location>
</feature>
<evidence type="ECO:0000256" key="8">
    <source>
        <dbReference type="ARBA" id="ARBA00023170"/>
    </source>
</evidence>
<dbReference type="GO" id="GO:0043410">
    <property type="term" value="P:positive regulation of MAPK cascade"/>
    <property type="evidence" value="ECO:0007669"/>
    <property type="project" value="TreeGrafter"/>
</dbReference>
<evidence type="ECO:0000313" key="14">
    <source>
        <dbReference type="Proteomes" id="UP000887572"/>
    </source>
</evidence>
<protein>
    <submittedName>
        <fullName evidence="15">G-protein coupled receptors family 1 profile domain-containing protein</fullName>
    </submittedName>
</protein>
<comment type="similarity">
    <text evidence="10">Belongs to the G-protein coupled receptor 1 family.</text>
</comment>
<dbReference type="PROSITE" id="PS50262">
    <property type="entry name" value="G_PROTEIN_RECEP_F1_2"/>
    <property type="match status" value="1"/>
</dbReference>
<keyword evidence="3 10" id="KW-0812">Transmembrane</keyword>
<reference evidence="15" key="1">
    <citation type="submission" date="2022-11" db="UniProtKB">
        <authorList>
            <consortium name="WormBaseParasite"/>
        </authorList>
    </citation>
    <scope>IDENTIFICATION</scope>
</reference>
<accession>A0A914H634</accession>
<proteinExistence type="inferred from homology"/>
<evidence type="ECO:0000256" key="6">
    <source>
        <dbReference type="ARBA" id="ARBA00023136"/>
    </source>
</evidence>
<dbReference type="PRINTS" id="PR00237">
    <property type="entry name" value="GPCRRHODOPSN"/>
</dbReference>
<feature type="region of interest" description="Disordered" evidence="11">
    <location>
        <begin position="293"/>
        <end position="314"/>
    </location>
</feature>
<feature type="compositionally biased region" description="Polar residues" evidence="11">
    <location>
        <begin position="453"/>
        <end position="464"/>
    </location>
</feature>
<evidence type="ECO:0000256" key="9">
    <source>
        <dbReference type="ARBA" id="ARBA00023224"/>
    </source>
</evidence>
<feature type="transmembrane region" description="Helical" evidence="12">
    <location>
        <begin position="138"/>
        <end position="159"/>
    </location>
</feature>
<dbReference type="PANTHER" id="PTHR24248:SF199">
    <property type="entry name" value="IP13425P-RELATED"/>
    <property type="match status" value="1"/>
</dbReference>
<evidence type="ECO:0000256" key="7">
    <source>
        <dbReference type="ARBA" id="ARBA00023157"/>
    </source>
</evidence>
<keyword evidence="8 10" id="KW-0675">Receptor</keyword>
<dbReference type="SMART" id="SM01381">
    <property type="entry name" value="7TM_GPCR_Srsx"/>
    <property type="match status" value="1"/>
</dbReference>
<evidence type="ECO:0000256" key="2">
    <source>
        <dbReference type="ARBA" id="ARBA00022475"/>
    </source>
</evidence>
<dbReference type="PROSITE" id="PS00237">
    <property type="entry name" value="G_PROTEIN_RECEP_F1_1"/>
    <property type="match status" value="1"/>
</dbReference>
<evidence type="ECO:0000256" key="5">
    <source>
        <dbReference type="ARBA" id="ARBA00023040"/>
    </source>
</evidence>
<feature type="transmembrane region" description="Helical" evidence="12">
    <location>
        <begin position="246"/>
        <end position="267"/>
    </location>
</feature>
<feature type="domain" description="G-protein coupled receptors family 1 profile" evidence="13">
    <location>
        <begin position="79"/>
        <end position="645"/>
    </location>
</feature>
<feature type="transmembrane region" description="Helical" evidence="12">
    <location>
        <begin position="586"/>
        <end position="606"/>
    </location>
</feature>
<evidence type="ECO:0000256" key="11">
    <source>
        <dbReference type="SAM" id="MobiDB-lite"/>
    </source>
</evidence>
<keyword evidence="2" id="KW-1003">Cell membrane</keyword>
<feature type="transmembrane region" description="Helical" evidence="12">
    <location>
        <begin position="629"/>
        <end position="648"/>
    </location>
</feature>
<sequence>MLFFISLAEQSSTVLAIGTASVSRLSSPQFTTHSANVAGGAANGATAANQQPSNRVCLGFADILIAFILILLILATVLGNVLVVLSVFLYKRMRTFTNFLLTSLATADLLVGLLIMPLALFDLLHNHNWPLGKALCRIWATFDVLLCTASILNLCIISLDRYMAITSPLRYPRTRSRWMACALLSFVPLLATADASALARLSLTLNKMPMLSSTVSRGHREQTTTALLLGDGAYQCAYPMSVSYRIYSASVSFYIPLVVMLFVYFKIFRVASERERLIREGMGTCRLSRRVEKTQLKGRKRSATTNYTRRSNAPRIHEVIQNIASPTLTACGGEQDKNSSSANHCSAPAYSKHPSRPNPTPGALPPAQLSEDRPSSGQMSPNLRSSILRPGDYDSEETICPPSARTSGRSATPAAARNGTKKATNILASSQRCATDSFRRKIKSMECLGTLGNYSSRVSTNYRKNSADPAGDDSDDDESDMQNECQQQRRVQDNNNKFAQRSLQNLQNLQPPAPVNRLSNGAKQLMRTANNNNTFGMVNCTTGSNQQARNSMAVLQQSHFTTKNANFRGSKEKIVYLRERKALKTIGIVVLGFIICWLPFFVVYVLEVSPVLKKWDVIGKKEFQLLSEFFLWLGYSNSVLNPLIYTMYNSDFRRCFRDLLGMGCMNQHRRTMSVKKLHQQSNLF</sequence>
<organism evidence="14 15">
    <name type="scientific">Globodera rostochiensis</name>
    <name type="common">Golden nematode worm</name>
    <name type="synonym">Heterodera rostochiensis</name>
    <dbReference type="NCBI Taxonomy" id="31243"/>
    <lineage>
        <taxon>Eukaryota</taxon>
        <taxon>Metazoa</taxon>
        <taxon>Ecdysozoa</taxon>
        <taxon>Nematoda</taxon>
        <taxon>Chromadorea</taxon>
        <taxon>Rhabditida</taxon>
        <taxon>Tylenchina</taxon>
        <taxon>Tylenchomorpha</taxon>
        <taxon>Tylenchoidea</taxon>
        <taxon>Heteroderidae</taxon>
        <taxon>Heteroderinae</taxon>
        <taxon>Globodera</taxon>
    </lineage>
</organism>
<dbReference type="WBParaSite" id="Gr19_v10_g1402.t1">
    <property type="protein sequence ID" value="Gr19_v10_g1402.t1"/>
    <property type="gene ID" value="Gr19_v10_g1402"/>
</dbReference>
<name>A0A914H634_GLORO</name>
<comment type="subcellular location">
    <subcellularLocation>
        <location evidence="1">Cell membrane</location>
        <topology evidence="1">Multi-pass membrane protein</topology>
    </subcellularLocation>
</comment>
<evidence type="ECO:0000256" key="4">
    <source>
        <dbReference type="ARBA" id="ARBA00022989"/>
    </source>
</evidence>
<dbReference type="InterPro" id="IPR017452">
    <property type="entry name" value="GPCR_Rhodpsn_7TM"/>
</dbReference>
<evidence type="ECO:0000256" key="10">
    <source>
        <dbReference type="RuleBase" id="RU000688"/>
    </source>
</evidence>
<feature type="compositionally biased region" description="Acidic residues" evidence="11">
    <location>
        <begin position="470"/>
        <end position="481"/>
    </location>
</feature>
<dbReference type="GO" id="GO:0004993">
    <property type="term" value="F:G protein-coupled serotonin receptor activity"/>
    <property type="evidence" value="ECO:0007669"/>
    <property type="project" value="UniProtKB-ARBA"/>
</dbReference>
<dbReference type="PANTHER" id="PTHR24248">
    <property type="entry name" value="ADRENERGIC RECEPTOR-RELATED G-PROTEIN COUPLED RECEPTOR"/>
    <property type="match status" value="1"/>
</dbReference>
<dbReference type="SUPFAM" id="SSF81321">
    <property type="entry name" value="Family A G protein-coupled receptor-like"/>
    <property type="match status" value="1"/>
</dbReference>
<keyword evidence="14" id="KW-1185">Reference proteome</keyword>
<feature type="region of interest" description="Disordered" evidence="11">
    <location>
        <begin position="330"/>
        <end position="423"/>
    </location>
</feature>
<dbReference type="InterPro" id="IPR000276">
    <property type="entry name" value="GPCR_Rhodpsn"/>
</dbReference>
<keyword evidence="7" id="KW-1015">Disulfide bond</keyword>
<dbReference type="Gene3D" id="1.20.1070.10">
    <property type="entry name" value="Rhodopsin 7-helix transmembrane proteins"/>
    <property type="match status" value="2"/>
</dbReference>
<evidence type="ECO:0000259" key="13">
    <source>
        <dbReference type="PROSITE" id="PS50262"/>
    </source>
</evidence>
<evidence type="ECO:0000256" key="3">
    <source>
        <dbReference type="ARBA" id="ARBA00022692"/>
    </source>
</evidence>
<dbReference type="GO" id="GO:0005886">
    <property type="term" value="C:plasma membrane"/>
    <property type="evidence" value="ECO:0007669"/>
    <property type="project" value="UniProtKB-SubCell"/>
</dbReference>
<keyword evidence="9 10" id="KW-0807">Transducer</keyword>
<dbReference type="Proteomes" id="UP000887572">
    <property type="component" value="Unplaced"/>
</dbReference>
<keyword evidence="5 10" id="KW-0297">G-protein coupled receptor</keyword>
<dbReference type="GO" id="GO:0071880">
    <property type="term" value="P:adenylate cyclase-activating adrenergic receptor signaling pathway"/>
    <property type="evidence" value="ECO:0007669"/>
    <property type="project" value="TreeGrafter"/>
</dbReference>
<keyword evidence="6 12" id="KW-0472">Membrane</keyword>
<evidence type="ECO:0000313" key="15">
    <source>
        <dbReference type="WBParaSite" id="Gr19_v10_g1402.t1"/>
    </source>
</evidence>
<feature type="compositionally biased region" description="Polar residues" evidence="11">
    <location>
        <begin position="375"/>
        <end position="385"/>
    </location>
</feature>
<evidence type="ECO:0000256" key="1">
    <source>
        <dbReference type="ARBA" id="ARBA00004651"/>
    </source>
</evidence>
<feature type="transmembrane region" description="Helical" evidence="12">
    <location>
        <begin position="180"/>
        <end position="203"/>
    </location>
</feature>
<evidence type="ECO:0000256" key="12">
    <source>
        <dbReference type="SAM" id="Phobius"/>
    </source>
</evidence>
<dbReference type="Pfam" id="PF00001">
    <property type="entry name" value="7tm_1"/>
    <property type="match status" value="1"/>
</dbReference>
<dbReference type="AlphaFoldDB" id="A0A914H634"/>
<feature type="transmembrane region" description="Helical" evidence="12">
    <location>
        <begin position="63"/>
        <end position="89"/>
    </location>
</feature>
<keyword evidence="4 12" id="KW-1133">Transmembrane helix</keyword>
<feature type="region of interest" description="Disordered" evidence="11">
    <location>
        <begin position="453"/>
        <end position="489"/>
    </location>
</feature>